<protein>
    <submittedName>
        <fullName evidence="1">Uncharacterized protein</fullName>
    </submittedName>
</protein>
<reference evidence="1" key="1">
    <citation type="submission" date="2018-05" db="EMBL/GenBank/DDBJ databases">
        <title>Draft genome of Mucuna pruriens seed.</title>
        <authorList>
            <person name="Nnadi N.E."/>
            <person name="Vos R."/>
            <person name="Hasami M.H."/>
            <person name="Devisetty U.K."/>
            <person name="Aguiy J.C."/>
        </authorList>
    </citation>
    <scope>NUCLEOTIDE SEQUENCE [LARGE SCALE GENOMIC DNA]</scope>
    <source>
        <strain evidence="1">JCA_2017</strain>
    </source>
</reference>
<name>A0A371EK89_MUCPR</name>
<organism evidence="1 2">
    <name type="scientific">Mucuna pruriens</name>
    <name type="common">Velvet bean</name>
    <name type="synonym">Dolichos pruriens</name>
    <dbReference type="NCBI Taxonomy" id="157652"/>
    <lineage>
        <taxon>Eukaryota</taxon>
        <taxon>Viridiplantae</taxon>
        <taxon>Streptophyta</taxon>
        <taxon>Embryophyta</taxon>
        <taxon>Tracheophyta</taxon>
        <taxon>Spermatophyta</taxon>
        <taxon>Magnoliopsida</taxon>
        <taxon>eudicotyledons</taxon>
        <taxon>Gunneridae</taxon>
        <taxon>Pentapetalae</taxon>
        <taxon>rosids</taxon>
        <taxon>fabids</taxon>
        <taxon>Fabales</taxon>
        <taxon>Fabaceae</taxon>
        <taxon>Papilionoideae</taxon>
        <taxon>50 kb inversion clade</taxon>
        <taxon>NPAAA clade</taxon>
        <taxon>indigoferoid/millettioid clade</taxon>
        <taxon>Phaseoleae</taxon>
        <taxon>Mucuna</taxon>
    </lineage>
</organism>
<keyword evidence="2" id="KW-1185">Reference proteome</keyword>
<evidence type="ECO:0000313" key="2">
    <source>
        <dbReference type="Proteomes" id="UP000257109"/>
    </source>
</evidence>
<proteinExistence type="predicted"/>
<dbReference type="Proteomes" id="UP000257109">
    <property type="component" value="Unassembled WGS sequence"/>
</dbReference>
<sequence length="65" mass="7582">MHKIQSSEDLVNENLGHDHWKHFPPSKLKDYICHIVSYIKDLIPKLHPPSQSLGILYPITNCDLY</sequence>
<gene>
    <name evidence="1" type="ORF">CR513_54764</name>
</gene>
<comment type="caution">
    <text evidence="1">The sequence shown here is derived from an EMBL/GenBank/DDBJ whole genome shotgun (WGS) entry which is preliminary data.</text>
</comment>
<dbReference type="EMBL" id="QJKJ01013424">
    <property type="protein sequence ID" value="RDX66472.1"/>
    <property type="molecule type" value="Genomic_DNA"/>
</dbReference>
<dbReference type="AlphaFoldDB" id="A0A371EK89"/>
<accession>A0A371EK89</accession>
<feature type="non-terminal residue" evidence="1">
    <location>
        <position position="1"/>
    </location>
</feature>
<evidence type="ECO:0000313" key="1">
    <source>
        <dbReference type="EMBL" id="RDX66472.1"/>
    </source>
</evidence>